<name>A0ABT7SS79_9ALTE</name>
<evidence type="ECO:0000313" key="1">
    <source>
        <dbReference type="EMBL" id="MDM7859048.1"/>
    </source>
</evidence>
<dbReference type="PANTHER" id="PTHR35519:SF2">
    <property type="entry name" value="PH DOMAIN PROTEIN"/>
    <property type="match status" value="1"/>
</dbReference>
<comment type="caution">
    <text evidence="1">The sequence shown here is derived from an EMBL/GenBank/DDBJ whole genome shotgun (WGS) entry which is preliminary data.</text>
</comment>
<evidence type="ECO:0000313" key="2">
    <source>
        <dbReference type="Proteomes" id="UP001234343"/>
    </source>
</evidence>
<gene>
    <name evidence="1" type="ORF">QTP81_00335</name>
</gene>
<dbReference type="RefSeq" id="WP_289362943.1">
    <property type="nucleotide sequence ID" value="NZ_JAUCBP010000001.1"/>
</dbReference>
<protein>
    <submittedName>
        <fullName evidence="1">DUF4112 domain-containing protein</fullName>
    </submittedName>
</protein>
<organism evidence="1 2">
    <name type="scientific">Alteromonas arenosi</name>
    <dbReference type="NCBI Taxonomy" id="3055817"/>
    <lineage>
        <taxon>Bacteria</taxon>
        <taxon>Pseudomonadati</taxon>
        <taxon>Pseudomonadota</taxon>
        <taxon>Gammaproteobacteria</taxon>
        <taxon>Alteromonadales</taxon>
        <taxon>Alteromonadaceae</taxon>
        <taxon>Alteromonas/Salinimonas group</taxon>
        <taxon>Alteromonas</taxon>
    </lineage>
</organism>
<keyword evidence="2" id="KW-1185">Reference proteome</keyword>
<dbReference type="Proteomes" id="UP001234343">
    <property type="component" value="Unassembled WGS sequence"/>
</dbReference>
<dbReference type="Pfam" id="PF13430">
    <property type="entry name" value="DUF4112"/>
    <property type="match status" value="1"/>
</dbReference>
<sequence length="160" mass="17756">MAREPVVFEQNDQADAMAPAELRKAQDIANLLDTAIKLPIIGIPVGLDSIIGLIPGVGDASMLLASLRIVYLGKKLGAPEHIQSKMLRNVMIDFGLGFIPLVGDVVDIFYKANRKNVQLLERWWIETHKSDVDQNTAKKFAEWEARMAELEKSDTNSNTP</sequence>
<dbReference type="InterPro" id="IPR025187">
    <property type="entry name" value="DUF4112"/>
</dbReference>
<proteinExistence type="predicted"/>
<dbReference type="PANTHER" id="PTHR35519">
    <property type="entry name" value="MEMBRANE PROTEINS"/>
    <property type="match status" value="1"/>
</dbReference>
<accession>A0ABT7SS79</accession>
<dbReference type="EMBL" id="JAUCBP010000001">
    <property type="protein sequence ID" value="MDM7859048.1"/>
    <property type="molecule type" value="Genomic_DNA"/>
</dbReference>
<reference evidence="1 2" key="1">
    <citation type="submission" date="2023-06" db="EMBL/GenBank/DDBJ databases">
        <title>Alteromonas sp. ASW11-36 isolated from intertidal sand.</title>
        <authorList>
            <person name="Li Y."/>
        </authorList>
    </citation>
    <scope>NUCLEOTIDE SEQUENCE [LARGE SCALE GENOMIC DNA]</scope>
    <source>
        <strain evidence="1 2">ASW11-36</strain>
    </source>
</reference>